<dbReference type="SUPFAM" id="SSF54001">
    <property type="entry name" value="Cysteine proteinases"/>
    <property type="match status" value="1"/>
</dbReference>
<dbReference type="SUPFAM" id="SSF51126">
    <property type="entry name" value="Pectin lyase-like"/>
    <property type="match status" value="2"/>
</dbReference>
<dbReference type="Pfam" id="PF00112">
    <property type="entry name" value="Peptidase_C1"/>
    <property type="match status" value="1"/>
</dbReference>
<dbReference type="InterPro" id="IPR000668">
    <property type="entry name" value="Peptidase_C1A_C"/>
</dbReference>
<dbReference type="InterPro" id="IPR025660">
    <property type="entry name" value="Pept_his_AS"/>
</dbReference>
<evidence type="ECO:0000313" key="4">
    <source>
        <dbReference type="Proteomes" id="UP000713479"/>
    </source>
</evidence>
<dbReference type="PROSITE" id="PS00639">
    <property type="entry name" value="THIOL_PROTEASE_HIS"/>
    <property type="match status" value="1"/>
</dbReference>
<comment type="caution">
    <text evidence="3">The sequence shown here is derived from an EMBL/GenBank/DDBJ whole genome shotgun (WGS) entry which is preliminary data.</text>
</comment>
<dbReference type="InterPro" id="IPR013128">
    <property type="entry name" value="Peptidase_C1A"/>
</dbReference>
<dbReference type="EMBL" id="SUTF01000003">
    <property type="protein sequence ID" value="MBE6510099.1"/>
    <property type="molecule type" value="Genomic_DNA"/>
</dbReference>
<dbReference type="CDD" id="cd02619">
    <property type="entry name" value="Peptidase_C1"/>
    <property type="match status" value="1"/>
</dbReference>
<proteinExistence type="inferred from homology"/>
<dbReference type="Proteomes" id="UP000713479">
    <property type="component" value="Unassembled WGS sequence"/>
</dbReference>
<feature type="domain" description="Peptidase C1A papain C-terminal" evidence="2">
    <location>
        <begin position="482"/>
        <end position="705"/>
    </location>
</feature>
<dbReference type="InterPro" id="IPR011050">
    <property type="entry name" value="Pectin_lyase_fold/virulence"/>
</dbReference>
<dbReference type="InterPro" id="IPR040528">
    <property type="entry name" value="Lectin-like"/>
</dbReference>
<dbReference type="PROSITE" id="PS51257">
    <property type="entry name" value="PROKAR_LIPOPROTEIN"/>
    <property type="match status" value="1"/>
</dbReference>
<organism evidence="3 4">
    <name type="scientific">Methanobrevibacter millerae</name>
    <dbReference type="NCBI Taxonomy" id="230361"/>
    <lineage>
        <taxon>Archaea</taxon>
        <taxon>Methanobacteriati</taxon>
        <taxon>Methanobacteriota</taxon>
        <taxon>Methanomada group</taxon>
        <taxon>Methanobacteria</taxon>
        <taxon>Methanobacteriales</taxon>
        <taxon>Methanobacteriaceae</taxon>
        <taxon>Methanobrevibacter</taxon>
    </lineage>
</organism>
<reference evidence="3" key="1">
    <citation type="submission" date="2019-04" db="EMBL/GenBank/DDBJ databases">
        <title>Evolution of Biomass-Degrading Anaerobic Consortia Revealed by Metagenomics.</title>
        <authorList>
            <person name="Peng X."/>
        </authorList>
    </citation>
    <scope>NUCLEOTIDE SEQUENCE</scope>
    <source>
        <strain evidence="3">SIG13</strain>
    </source>
</reference>
<evidence type="ECO:0000313" key="3">
    <source>
        <dbReference type="EMBL" id="MBE6510099.1"/>
    </source>
</evidence>
<dbReference type="InterPro" id="IPR038765">
    <property type="entry name" value="Papain-like_cys_pep_sf"/>
</dbReference>
<dbReference type="GO" id="GO:0006508">
    <property type="term" value="P:proteolysis"/>
    <property type="evidence" value="ECO:0007669"/>
    <property type="project" value="InterPro"/>
</dbReference>
<sequence length="1104" mass="121556">MKTLKIVVVMLILFMSVSAACAANETSDDIIGNDNHNVLKTMQNDVSAVAVSKTFTDFENEINVSTGVFDVMDDYKYNSDTDKNCTGINIRKNLTINGNGHTIDADGQVRIFRIFANNVTINNLTLVNGNSFYGGAFLINQNSSLTTNNIYVANTTAGHSVVLVVGTYVSNNDRFVDCSSPMGVVMMEGPQFTANNVTMQSSSILNWGFIYTETEGVSITVVNSTFVNTVSNYSTAIKGTSRTVIKNSKFINLHSLISAGAIGLKSVLEAEIDNCTFTNVTSMMNGGAIVADVFGDTFTDGVVKISNSDFVDCRSGFGGALLILGGNLTMDNCNFKNSSAKFDGGAIYMSMSNANISNSTFEESHTLYDGNRGTFGGAIYCDNSELRLCENEFNGGIAQYGGALYCYDSTYYVLDNKFSDNKKPDGTYDDVFTEFDFASSLQGNNYSGNGSCDLNNTLYTTIVVADGMKLNLINNTIDVAVLPSRFDLRDWNWSTPVRDQGRTGSCWTFGSSGAIESAILRFLGIEMDVSENNLEDISLQYNHYGMWGYIEAGTPQIAVAYAVSWFGMVNSDYDPFDQLGKISPIIIPDNAIHFQDVIFVPGRVNLTDNDVLKRTILKYGALDIVYAADQEPPGLNPETSAQYNNETEPGDHSVTLIGWDDSYSASNFLITPPGDGAWIIKNSWGEQNGDCGYYYISYYDVNFVRDISVEYLLENTVRYNKNYQYDIIGKLDYVNATEYINQYVALADDLIAGVGTYFNETGVEYGVEVYVNGVLRHVQNGLSPFAGFHTIQLDTFIPIKQGDVFAVKISSNSVPVMKYSRMHYLQNTSRYLLDGTWKDAYDDSEACVVKVYTIENPIEANDLVKIYKNESAFEVNIGKANQSLSFVINGITYNRTSDENGDAQLAINLSPGNYSIKTIFNETTIENSIEVLPTLIAENLVKYFKNESQFDIQLIDGQGNPVSGKNITMNINGVFYDRTTNENGMARLNINLQPGKYVLTAFDPLTGLQISFNITVLPTLTGKDLHMTYKDGSQFEATLVDGKGNPLANANIRFNINGVFYDRPTDENGIARLNIRLMPGEYIITSQYGEAVTSNKITIVAKEE</sequence>
<accession>A0A8T3VR96</accession>
<gene>
    <name evidence="3" type="ORF">E7Z74_02335</name>
</gene>
<dbReference type="SMART" id="SM00645">
    <property type="entry name" value="Pept_C1"/>
    <property type="match status" value="1"/>
</dbReference>
<comment type="similarity">
    <text evidence="1">Belongs to the peptidase C1 family.</text>
</comment>
<dbReference type="PROSITE" id="PS00139">
    <property type="entry name" value="THIOL_PROTEASE_CYS"/>
    <property type="match status" value="1"/>
</dbReference>
<dbReference type="AlphaFoldDB" id="A0A8T3VR96"/>
<dbReference type="GO" id="GO:0008234">
    <property type="term" value="F:cysteine-type peptidase activity"/>
    <property type="evidence" value="ECO:0007669"/>
    <property type="project" value="InterPro"/>
</dbReference>
<name>A0A8T3VR96_9EURY</name>
<dbReference type="PANTHER" id="PTHR12411">
    <property type="entry name" value="CYSTEINE PROTEASE FAMILY C1-RELATED"/>
    <property type="match status" value="1"/>
</dbReference>
<dbReference type="Pfam" id="PF18560">
    <property type="entry name" value="Lectin_like"/>
    <property type="match status" value="1"/>
</dbReference>
<evidence type="ECO:0000259" key="2">
    <source>
        <dbReference type="SMART" id="SM00645"/>
    </source>
</evidence>
<evidence type="ECO:0000256" key="1">
    <source>
        <dbReference type="ARBA" id="ARBA00008455"/>
    </source>
</evidence>
<dbReference type="InterPro" id="IPR000169">
    <property type="entry name" value="Pept_cys_AS"/>
</dbReference>
<protein>
    <recommendedName>
        <fullName evidence="2">Peptidase C1A papain C-terminal domain-containing protein</fullName>
    </recommendedName>
</protein>
<dbReference type="Gene3D" id="3.90.70.10">
    <property type="entry name" value="Cysteine proteinases"/>
    <property type="match status" value="1"/>
</dbReference>